<feature type="region of interest" description="Disordered" evidence="1">
    <location>
        <begin position="235"/>
        <end position="259"/>
    </location>
</feature>
<dbReference type="GO" id="GO:0016989">
    <property type="term" value="F:sigma factor antagonist activity"/>
    <property type="evidence" value="ECO:0007669"/>
    <property type="project" value="TreeGrafter"/>
</dbReference>
<evidence type="ECO:0008006" key="5">
    <source>
        <dbReference type="Google" id="ProtNLM"/>
    </source>
</evidence>
<dbReference type="GO" id="GO:0006417">
    <property type="term" value="P:regulation of translation"/>
    <property type="evidence" value="ECO:0007669"/>
    <property type="project" value="TreeGrafter"/>
</dbReference>
<name>A0A1I0NZX9_9BACT</name>
<sequence length="357" mass="38262">MSIEINISNYESYLLSYIDGELNEAEQAALELFLQKHPQFRQELELLEGTRLVPDTKLVFDNKAALYRSSSPAQVDYEELMLGYIDGELTPAEEKTLQAYLEQHPAAQQELKQLQAVKLTPDTSLVFADKASLYRSSKRRVSPIYRRIGWGAAAAAVVAGLIIWLMPAGQQVTQPPAIASATKPVVTAPANTTVSPETAPDLAGTKAPVTTAAADAAPAATPVADAPLLAKNNKAAATRVKKPAATPEPEPALAATTPKADAPVISQLPPQRNSMSEVVEQHLQQSNVTIAAARPEVKEPVLASTNQVTDHSTNKITPVTEAQGVPGELIMSVSGSDSKILDKVTNVAKFFSRKRNK</sequence>
<dbReference type="PANTHER" id="PTHR37461">
    <property type="entry name" value="ANTI-SIGMA-K FACTOR RSKA"/>
    <property type="match status" value="1"/>
</dbReference>
<evidence type="ECO:0000256" key="1">
    <source>
        <dbReference type="SAM" id="MobiDB-lite"/>
    </source>
</evidence>
<keyword evidence="2" id="KW-1133">Transmembrane helix</keyword>
<keyword evidence="2" id="KW-0812">Transmembrane</keyword>
<organism evidence="3 4">
    <name type="scientific">Chitinophaga arvensicola</name>
    <dbReference type="NCBI Taxonomy" id="29529"/>
    <lineage>
        <taxon>Bacteria</taxon>
        <taxon>Pseudomonadati</taxon>
        <taxon>Bacteroidota</taxon>
        <taxon>Chitinophagia</taxon>
        <taxon>Chitinophagales</taxon>
        <taxon>Chitinophagaceae</taxon>
        <taxon>Chitinophaga</taxon>
    </lineage>
</organism>
<dbReference type="InterPro" id="IPR051474">
    <property type="entry name" value="Anti-sigma-K/W_factor"/>
</dbReference>
<dbReference type="PANTHER" id="PTHR37461:SF1">
    <property type="entry name" value="ANTI-SIGMA-K FACTOR RSKA"/>
    <property type="match status" value="1"/>
</dbReference>
<proteinExistence type="predicted"/>
<gene>
    <name evidence="3" type="ORF">SAMN04488122_0467</name>
</gene>
<evidence type="ECO:0000256" key="2">
    <source>
        <dbReference type="SAM" id="Phobius"/>
    </source>
</evidence>
<dbReference type="STRING" id="29529.SAMN04488122_0467"/>
<keyword evidence="2" id="KW-0472">Membrane</keyword>
<feature type="transmembrane region" description="Helical" evidence="2">
    <location>
        <begin position="148"/>
        <end position="166"/>
    </location>
</feature>
<reference evidence="4" key="1">
    <citation type="submission" date="2016-10" db="EMBL/GenBank/DDBJ databases">
        <authorList>
            <person name="Varghese N."/>
            <person name="Submissions S."/>
        </authorList>
    </citation>
    <scope>NUCLEOTIDE SEQUENCE [LARGE SCALE GENOMIC DNA]</scope>
    <source>
        <strain evidence="4">DSM 3695</strain>
    </source>
</reference>
<dbReference type="Proteomes" id="UP000199310">
    <property type="component" value="Unassembled WGS sequence"/>
</dbReference>
<evidence type="ECO:0000313" key="4">
    <source>
        <dbReference type="Proteomes" id="UP000199310"/>
    </source>
</evidence>
<dbReference type="AlphaFoldDB" id="A0A1I0NZX9"/>
<evidence type="ECO:0000313" key="3">
    <source>
        <dbReference type="EMBL" id="SEW07249.1"/>
    </source>
</evidence>
<dbReference type="RefSeq" id="WP_089890025.1">
    <property type="nucleotide sequence ID" value="NZ_FOJG01000001.1"/>
</dbReference>
<dbReference type="OrthoDB" id="661324at2"/>
<dbReference type="EMBL" id="FOJG01000001">
    <property type="protein sequence ID" value="SEW07249.1"/>
    <property type="molecule type" value="Genomic_DNA"/>
</dbReference>
<accession>A0A1I0NZX9</accession>
<protein>
    <recommendedName>
        <fullName evidence="5">Zinc-finger</fullName>
    </recommendedName>
</protein>
<keyword evidence="4" id="KW-1185">Reference proteome</keyword>